<evidence type="ECO:0000259" key="12">
    <source>
        <dbReference type="PROSITE" id="PS50106"/>
    </source>
</evidence>
<evidence type="ECO:0000256" key="7">
    <source>
        <dbReference type="ARBA" id="ARBA00023018"/>
    </source>
</evidence>
<dbReference type="RefSeq" id="XP_036727451.1">
    <property type="nucleotide sequence ID" value="XM_036871556.1"/>
</dbReference>
<dbReference type="Pfam" id="PF22601">
    <property type="entry name" value="RIM2a_ZnF"/>
    <property type="match status" value="1"/>
</dbReference>
<evidence type="ECO:0000313" key="15">
    <source>
        <dbReference type="Proteomes" id="UP000694857"/>
    </source>
</evidence>
<feature type="compositionally biased region" description="Basic and acidic residues" evidence="10">
    <location>
        <begin position="305"/>
        <end position="357"/>
    </location>
</feature>
<dbReference type="Gene3D" id="2.60.40.150">
    <property type="entry name" value="C2 domain"/>
    <property type="match status" value="2"/>
</dbReference>
<evidence type="ECO:0000256" key="8">
    <source>
        <dbReference type="ARBA" id="ARBA00034103"/>
    </source>
</evidence>
<dbReference type="Pfam" id="PF00168">
    <property type="entry name" value="C2"/>
    <property type="match status" value="2"/>
</dbReference>
<reference evidence="16" key="2">
    <citation type="submission" date="2025-08" db="UniProtKB">
        <authorList>
            <consortium name="RefSeq"/>
        </authorList>
    </citation>
    <scope>IDENTIFICATION</scope>
    <source>
        <tissue evidence="16">Epidermis and Blubber</tissue>
    </source>
</reference>
<feature type="compositionally biased region" description="Pro residues" evidence="10">
    <location>
        <begin position="445"/>
        <end position="460"/>
    </location>
</feature>
<dbReference type="InterPro" id="IPR011011">
    <property type="entry name" value="Znf_FYVE_PHD"/>
</dbReference>
<dbReference type="InterPro" id="IPR054386">
    <property type="entry name" value="RIM_Znf"/>
</dbReference>
<evidence type="ECO:0000313" key="16">
    <source>
        <dbReference type="RefSeq" id="XP_036727451.1"/>
    </source>
</evidence>
<feature type="compositionally biased region" description="Basic and acidic residues" evidence="10">
    <location>
        <begin position="461"/>
        <end position="474"/>
    </location>
</feature>
<feature type="domain" description="RabBD" evidence="14">
    <location>
        <begin position="22"/>
        <end position="182"/>
    </location>
</feature>
<dbReference type="GO" id="GO:0008270">
    <property type="term" value="F:zinc ion binding"/>
    <property type="evidence" value="ECO:0007669"/>
    <property type="project" value="UniProtKB-KW"/>
</dbReference>
<evidence type="ECO:0000256" key="1">
    <source>
        <dbReference type="ARBA" id="ARBA00022553"/>
    </source>
</evidence>
<dbReference type="GO" id="GO:0006886">
    <property type="term" value="P:intracellular protein transport"/>
    <property type="evidence" value="ECO:0007669"/>
    <property type="project" value="InterPro"/>
</dbReference>
<keyword evidence="5" id="KW-0221">Differentiation</keyword>
<feature type="compositionally biased region" description="Basic residues" evidence="10">
    <location>
        <begin position="377"/>
        <end position="388"/>
    </location>
</feature>
<evidence type="ECO:0000259" key="13">
    <source>
        <dbReference type="PROSITE" id="PS50178"/>
    </source>
</evidence>
<evidence type="ECO:0000256" key="10">
    <source>
        <dbReference type="SAM" id="MobiDB-lite"/>
    </source>
</evidence>
<dbReference type="GO" id="GO:0042391">
    <property type="term" value="P:regulation of membrane potential"/>
    <property type="evidence" value="ECO:0007669"/>
    <property type="project" value="TreeGrafter"/>
</dbReference>
<feature type="region of interest" description="Disordered" evidence="10">
    <location>
        <begin position="1182"/>
        <end position="1205"/>
    </location>
</feature>
<sequence>MSSAVGPRGPRPPTVPPPMPELPDLSHLTEEERNIIMAVMDRQKEEEEKEEAMLKCVVRDMVKPAACKTPRNVEHQPHQPSPRLHQQFESYKEQVRKIGEEARRYQGEHKDDAPTCGICHKTKFADGCGHLCSYCSTKFCARCGGRVSLRSNNEDKVVMWVCNLCRKQQEILTKSGAWFFGSGPQQPSQDGTLSDTATGAGSEAPREKKSRLQERSRSQTPLSTAAASSQDQVPHGVPPDRSKGAEPSQQGGRPEQKQVSFRSRSEPPRDRKKTPGLAEQNGKGAPKVDRKRAPRSSAQPAEGPTEERERKERRESRRLEKGRSQDYPDVPEKRENGPAVEAEKQRKEEEYQTRYRSDPNLARYPVKPPPEEQQMRMHARVSRARHERRHSDVALPRTEAAAGPEGRPGPRAPNAARGSPPASPRAYSAERTAEARAPGAQPLAEPSPPATRPGPGPADAPEPRAPEPLRKQSRLDPGAAVLVRKAKREKVETMLRNDSLSSDQSESVRPSPPKPHRAKRGGKRRQMSVSSSEEEGVSTPEYTSCEDVELESESVSEKGDLDYYWLDPATWHSRETSPISSHPVTWQPSKEGDRLIGRVILNKRTTMPKESGALLGLKVVGGKMTDLGRLGAFITKVKKGSLADVVGHLRAGDEVLEWNGKPLPGATNEEVYNIILESKSEPQVEIIVSRPIGDIPRIPESSHPPLESSSSSFESQKMERPSISVISPTSPGALKDAPQVLPGQLSVKLWYDKVGHQLIVNVLQATDLPPRVDGRPRNPYVKMYFLPDRSDKSKRRTKTVKKVLEPKWNQTFVYSHVHRRDFRERMLEITVWDQPRVQEEESEFLGEILIELETALLDDEPHWYKLQTHDESSLPLPQPSPFMPRRHVHGENANKKLQRSQRISDSDISDYEVDDAIGVVPPGYRSSARESKPSTLTVPEQQRATHHRSRSVSPHRGDDQGRLRSRLPNVPLQRSLDEIHPTRRSRSPTRHHDVSCSPVGHRPGDVDSQCLSEQDRVHRQASPTQSPPADTAFGSPRGRQLPQAPVRSGSAEQEQEKCNSSTKASLVVEERTRQMKMKVHRFKQTTGSGSSRELDREQYSKYNVHTDQYRSCDSVSARSSDSDVSDVSAISRTSSTSFLSEQSERPRGRTSSFTPKMQGRRMGTSGRAITKSTSVSGEMYTLEHNDGSQSDTAVGTVGTGGKKRRSSLSAKVVAIVSRRSRSTSQLSQTESGHKKLKSTIQRSTETGMAAEMRKMVRQPSRESTDGSINSYSSEGNLIFPGVRLGADSQFSDFLDGLGPAQLVGRQTLATPAMGDIQIGMEDKKGQLEVEVIRARSLTQKPGSKSTPAPYVKVYLLENGACIAKKKTRIARKTLDPLYQQSLVFDESPQGKVLQVIVWGDYGRMDHKCFMGVAQILLEELDLSSMVIGWYKLFPPSSLVEPTLTPLTRRASQSSLESSTGPPCIRS</sequence>
<feature type="compositionally biased region" description="Pro residues" evidence="10">
    <location>
        <begin position="9"/>
        <end position="21"/>
    </location>
</feature>
<proteinExistence type="predicted"/>
<feature type="compositionally biased region" description="Low complexity" evidence="10">
    <location>
        <begin position="699"/>
        <end position="715"/>
    </location>
</feature>
<protein>
    <submittedName>
        <fullName evidence="16">Regulating synaptic membrane exocytosis protein 1 isoform X14</fullName>
    </submittedName>
</protein>
<dbReference type="InterPro" id="IPR039032">
    <property type="entry name" value="Rim-like"/>
</dbReference>
<dbReference type="InterPro" id="IPR001478">
    <property type="entry name" value="PDZ"/>
</dbReference>
<dbReference type="Gene3D" id="2.30.42.10">
    <property type="match status" value="1"/>
</dbReference>
<dbReference type="PANTHER" id="PTHR12157">
    <property type="entry name" value="REGULATING SYNAPTIC MEMBRANE EXOCYTOSIS PROTEIN"/>
    <property type="match status" value="1"/>
</dbReference>
<dbReference type="InterPro" id="IPR000008">
    <property type="entry name" value="C2_dom"/>
</dbReference>
<dbReference type="PROSITE" id="PS50106">
    <property type="entry name" value="PDZ"/>
    <property type="match status" value="1"/>
</dbReference>
<evidence type="ECO:0000256" key="5">
    <source>
        <dbReference type="ARBA" id="ARBA00022782"/>
    </source>
</evidence>
<feature type="compositionally biased region" description="Basic and acidic residues" evidence="10">
    <location>
        <begin position="204"/>
        <end position="217"/>
    </location>
</feature>
<feature type="domain" description="C2" evidence="11">
    <location>
        <begin position="741"/>
        <end position="864"/>
    </location>
</feature>
<keyword evidence="3" id="KW-0677">Repeat</keyword>
<reference evidence="15" key="1">
    <citation type="submission" date="2024-06" db="UniProtKB">
        <authorList>
            <consortium name="RefSeq"/>
        </authorList>
    </citation>
    <scope>NUCLEOTIDE SEQUENCE [LARGE SCALE GENOMIC DNA]</scope>
</reference>
<feature type="compositionally biased region" description="Acidic residues" evidence="10">
    <location>
        <begin position="544"/>
        <end position="554"/>
    </location>
</feature>
<organism evidence="15 16">
    <name type="scientific">Balaenoptera musculus</name>
    <name type="common">Blue whale</name>
    <dbReference type="NCBI Taxonomy" id="9771"/>
    <lineage>
        <taxon>Eukaryota</taxon>
        <taxon>Metazoa</taxon>
        <taxon>Chordata</taxon>
        <taxon>Craniata</taxon>
        <taxon>Vertebrata</taxon>
        <taxon>Euteleostomi</taxon>
        <taxon>Mammalia</taxon>
        <taxon>Eutheria</taxon>
        <taxon>Laurasiatheria</taxon>
        <taxon>Artiodactyla</taxon>
        <taxon>Whippomorpha</taxon>
        <taxon>Cetacea</taxon>
        <taxon>Mysticeti</taxon>
        <taxon>Balaenopteridae</taxon>
        <taxon>Balaenoptera</taxon>
    </lineage>
</organism>
<feature type="domain" description="C2" evidence="11">
    <location>
        <begin position="1312"/>
        <end position="1430"/>
    </location>
</feature>
<dbReference type="GO" id="GO:0050806">
    <property type="term" value="P:positive regulation of synaptic transmission"/>
    <property type="evidence" value="ECO:0007669"/>
    <property type="project" value="TreeGrafter"/>
</dbReference>
<dbReference type="CDD" id="cd04031">
    <property type="entry name" value="C2A_RIM1alpha"/>
    <property type="match status" value="1"/>
</dbReference>
<dbReference type="SMART" id="SM00239">
    <property type="entry name" value="C2"/>
    <property type="match status" value="2"/>
</dbReference>
<feature type="compositionally biased region" description="Basic residues" evidence="10">
    <location>
        <begin position="514"/>
        <end position="526"/>
    </location>
</feature>
<keyword evidence="6" id="KW-0862">Zinc</keyword>
<evidence type="ECO:0000256" key="9">
    <source>
        <dbReference type="PROSITE-ProRule" id="PRU00091"/>
    </source>
</evidence>
<feature type="compositionally biased region" description="Basic and acidic residues" evidence="10">
    <location>
        <begin position="1251"/>
        <end position="1264"/>
    </location>
</feature>
<evidence type="ECO:0000256" key="6">
    <source>
        <dbReference type="ARBA" id="ARBA00022833"/>
    </source>
</evidence>
<feature type="compositionally biased region" description="Polar residues" evidence="10">
    <location>
        <begin position="218"/>
        <end position="232"/>
    </location>
</feature>
<feature type="region of interest" description="Disordered" evidence="10">
    <location>
        <begin position="182"/>
        <end position="554"/>
    </location>
</feature>
<dbReference type="FunFam" id="2.30.42.10:FF:000003">
    <property type="entry name" value="Regulating synaptic membrane exocytosis protein 1, putative"/>
    <property type="match status" value="1"/>
</dbReference>
<feature type="domain" description="PDZ" evidence="12">
    <location>
        <begin position="604"/>
        <end position="690"/>
    </location>
</feature>
<feature type="region of interest" description="Disordered" evidence="10">
    <location>
        <begin position="869"/>
        <end position="1095"/>
    </location>
</feature>
<gene>
    <name evidence="16" type="primary">RIMS1</name>
</gene>
<dbReference type="SUPFAM" id="SSF57903">
    <property type="entry name" value="FYVE/PHD zinc finger"/>
    <property type="match status" value="1"/>
</dbReference>
<feature type="compositionally biased region" description="Polar residues" evidence="10">
    <location>
        <begin position="496"/>
        <end position="508"/>
    </location>
</feature>
<feature type="compositionally biased region" description="Polar residues" evidence="10">
    <location>
        <begin position="933"/>
        <end position="942"/>
    </location>
</feature>
<dbReference type="FunFam" id="2.60.40.150:FF:000003">
    <property type="entry name" value="Regulating synaptic membrane exocytosis protein 2"/>
    <property type="match status" value="1"/>
</dbReference>
<feature type="domain" description="FYVE-type" evidence="13">
    <location>
        <begin position="110"/>
        <end position="170"/>
    </location>
</feature>
<dbReference type="GO" id="GO:2000300">
    <property type="term" value="P:regulation of synaptic vesicle exocytosis"/>
    <property type="evidence" value="ECO:0007669"/>
    <property type="project" value="TreeGrafter"/>
</dbReference>
<keyword evidence="2" id="KW-0479">Metal-binding</keyword>
<dbReference type="FunFam" id="3.30.40.10:FF:000546">
    <property type="entry name" value="Regulating synaptic membrane exocytosis 1"/>
    <property type="match status" value="1"/>
</dbReference>
<dbReference type="FunFam" id="2.60.40.150:FF:000001">
    <property type="entry name" value="Regulating synaptic membrane exocytosis 3, isoform CRA_a"/>
    <property type="match status" value="1"/>
</dbReference>
<evidence type="ECO:0000256" key="3">
    <source>
        <dbReference type="ARBA" id="ARBA00022737"/>
    </source>
</evidence>
<dbReference type="InterPro" id="IPR035892">
    <property type="entry name" value="C2_domain_sf"/>
</dbReference>
<accession>A0A8B8Z318</accession>
<comment type="subcellular location">
    <subcellularLocation>
        <location evidence="8">Synapse</location>
    </subcellularLocation>
</comment>
<dbReference type="Gene3D" id="3.30.40.10">
    <property type="entry name" value="Zinc/RING finger domain, C3HC4 (zinc finger)"/>
    <property type="match status" value="1"/>
</dbReference>
<dbReference type="PANTHER" id="PTHR12157:SF18">
    <property type="entry name" value="REGULATING SYNAPTIC MEMBRANE EXOCYTOSIS PROTEIN 1"/>
    <property type="match status" value="1"/>
</dbReference>
<keyword evidence="4 9" id="KW-0863">Zinc-finger</keyword>
<dbReference type="GeneID" id="118905155"/>
<feature type="compositionally biased region" description="Polar residues" evidence="10">
    <location>
        <begin position="247"/>
        <end position="262"/>
    </location>
</feature>
<feature type="compositionally biased region" description="Low complexity" evidence="10">
    <location>
        <begin position="412"/>
        <end position="430"/>
    </location>
</feature>
<feature type="region of interest" description="Disordered" evidence="10">
    <location>
        <begin position="697"/>
        <end position="731"/>
    </location>
</feature>
<keyword evidence="1" id="KW-0597">Phosphoprotein</keyword>
<keyword evidence="7" id="KW-0770">Synapse</keyword>
<dbReference type="PROSITE" id="PS50178">
    <property type="entry name" value="ZF_FYVE"/>
    <property type="match status" value="1"/>
</dbReference>
<dbReference type="PROSITE" id="PS50916">
    <property type="entry name" value="RABBD"/>
    <property type="match status" value="1"/>
</dbReference>
<dbReference type="CTD" id="22999"/>
<feature type="region of interest" description="Disordered" evidence="10">
    <location>
        <begin position="1219"/>
        <end position="1269"/>
    </location>
</feature>
<dbReference type="SUPFAM" id="SSF50156">
    <property type="entry name" value="PDZ domain-like"/>
    <property type="match status" value="1"/>
</dbReference>
<dbReference type="GO" id="GO:0048167">
    <property type="term" value="P:regulation of synaptic plasticity"/>
    <property type="evidence" value="ECO:0007669"/>
    <property type="project" value="TreeGrafter"/>
</dbReference>
<dbReference type="CDD" id="cd06714">
    <property type="entry name" value="PDZ_RIM-like"/>
    <property type="match status" value="1"/>
</dbReference>
<dbReference type="GO" id="GO:0030154">
    <property type="term" value="P:cell differentiation"/>
    <property type="evidence" value="ECO:0007669"/>
    <property type="project" value="UniProtKB-KW"/>
</dbReference>
<feature type="region of interest" description="Disordered" evidence="10">
    <location>
        <begin position="1"/>
        <end position="27"/>
    </location>
</feature>
<feature type="region of interest" description="Disordered" evidence="10">
    <location>
        <begin position="1108"/>
        <end position="1166"/>
    </location>
</feature>
<dbReference type="InterPro" id="IPR013083">
    <property type="entry name" value="Znf_RING/FYVE/PHD"/>
</dbReference>
<dbReference type="SMART" id="SM00228">
    <property type="entry name" value="PDZ"/>
    <property type="match status" value="1"/>
</dbReference>
<dbReference type="CDD" id="cd04028">
    <property type="entry name" value="C2B_RIM1alpha"/>
    <property type="match status" value="1"/>
</dbReference>
<feature type="compositionally biased region" description="Polar residues" evidence="10">
    <location>
        <begin position="183"/>
        <end position="199"/>
    </location>
</feature>
<dbReference type="Proteomes" id="UP000694857">
    <property type="component" value="Chromosome 12"/>
</dbReference>
<dbReference type="InterPro" id="IPR036034">
    <property type="entry name" value="PDZ_sf"/>
</dbReference>
<dbReference type="GO" id="GO:0031267">
    <property type="term" value="F:small GTPase binding"/>
    <property type="evidence" value="ECO:0007669"/>
    <property type="project" value="InterPro"/>
</dbReference>
<evidence type="ECO:0000259" key="14">
    <source>
        <dbReference type="PROSITE" id="PS50916"/>
    </source>
</evidence>
<evidence type="ECO:0000259" key="11">
    <source>
        <dbReference type="PROSITE" id="PS50004"/>
    </source>
</evidence>
<dbReference type="PROSITE" id="PS50004">
    <property type="entry name" value="C2"/>
    <property type="match status" value="2"/>
</dbReference>
<dbReference type="Pfam" id="PF00595">
    <property type="entry name" value="PDZ"/>
    <property type="match status" value="1"/>
</dbReference>
<dbReference type="GO" id="GO:0048791">
    <property type="term" value="P:calcium ion-regulated exocytosis of neurotransmitter"/>
    <property type="evidence" value="ECO:0007669"/>
    <property type="project" value="TreeGrafter"/>
</dbReference>
<feature type="compositionally biased region" description="Basic residues" evidence="10">
    <location>
        <begin position="1074"/>
        <end position="1083"/>
    </location>
</feature>
<evidence type="ECO:0000256" key="4">
    <source>
        <dbReference type="ARBA" id="ARBA00022771"/>
    </source>
</evidence>
<dbReference type="GO" id="GO:0044325">
    <property type="term" value="F:transmembrane transporter binding"/>
    <property type="evidence" value="ECO:0007669"/>
    <property type="project" value="TreeGrafter"/>
</dbReference>
<dbReference type="InterPro" id="IPR017455">
    <property type="entry name" value="Znf_FYVE-rel"/>
</dbReference>
<dbReference type="InterPro" id="IPR010911">
    <property type="entry name" value="Rab_BD"/>
</dbReference>
<name>A0A8B8Z318_BALMU</name>
<dbReference type="SUPFAM" id="SSF49562">
    <property type="entry name" value="C2 domain (Calcium/lipid-binding domain, CaLB)"/>
    <property type="match status" value="2"/>
</dbReference>
<dbReference type="GO" id="GO:0042734">
    <property type="term" value="C:presynaptic membrane"/>
    <property type="evidence" value="ECO:0007669"/>
    <property type="project" value="TreeGrafter"/>
</dbReference>
<dbReference type="GO" id="GO:0048788">
    <property type="term" value="C:cytoskeleton of presynaptic active zone"/>
    <property type="evidence" value="ECO:0007669"/>
    <property type="project" value="TreeGrafter"/>
</dbReference>
<keyword evidence="15" id="KW-1185">Reference proteome</keyword>
<evidence type="ECO:0000256" key="2">
    <source>
        <dbReference type="ARBA" id="ARBA00022723"/>
    </source>
</evidence>